<protein>
    <submittedName>
        <fullName evidence="1">Uncharacterized protein</fullName>
    </submittedName>
</protein>
<gene>
    <name evidence="1" type="ORF">SMAX5B_003391</name>
</gene>
<dbReference type="EMBL" id="CP026259">
    <property type="protein sequence ID" value="AWP16800.1"/>
    <property type="molecule type" value="Genomic_DNA"/>
</dbReference>
<evidence type="ECO:0000313" key="2">
    <source>
        <dbReference type="Proteomes" id="UP000246464"/>
    </source>
</evidence>
<sequence>MVCDYLAEGAGGRTGSEARGDECQCVWVGWQEKRELEATSSQQLAPRRTSSMYSTQLAASTSCNWTDHPKSDTLPDRDHLVWWEPWSEAPFTPAVLVRTKLRSPEVRTKQDLQAACKTSGFLVSMA</sequence>
<name>A0A2U9CL78_SCOMX</name>
<keyword evidence="2" id="KW-1185">Reference proteome</keyword>
<reference evidence="1 2" key="1">
    <citation type="submission" date="2017-12" db="EMBL/GenBank/DDBJ databases">
        <title>Integrating genomic resources of turbot (Scophthalmus maximus) in depth evaluation of genetic and physical mapping variation across individuals.</title>
        <authorList>
            <person name="Martinez P."/>
        </authorList>
    </citation>
    <scope>NUCLEOTIDE SEQUENCE [LARGE SCALE GENOMIC DNA]</scope>
</reference>
<dbReference type="AlphaFoldDB" id="A0A2U9CL78"/>
<dbReference type="Proteomes" id="UP000246464">
    <property type="component" value="Chromosome 17"/>
</dbReference>
<organism evidence="1 2">
    <name type="scientific">Scophthalmus maximus</name>
    <name type="common">Turbot</name>
    <name type="synonym">Psetta maxima</name>
    <dbReference type="NCBI Taxonomy" id="52904"/>
    <lineage>
        <taxon>Eukaryota</taxon>
        <taxon>Metazoa</taxon>
        <taxon>Chordata</taxon>
        <taxon>Craniata</taxon>
        <taxon>Vertebrata</taxon>
        <taxon>Euteleostomi</taxon>
        <taxon>Actinopterygii</taxon>
        <taxon>Neopterygii</taxon>
        <taxon>Teleostei</taxon>
        <taxon>Neoteleostei</taxon>
        <taxon>Acanthomorphata</taxon>
        <taxon>Carangaria</taxon>
        <taxon>Pleuronectiformes</taxon>
        <taxon>Pleuronectoidei</taxon>
        <taxon>Scophthalmidae</taxon>
        <taxon>Scophthalmus</taxon>
    </lineage>
</organism>
<proteinExistence type="predicted"/>
<evidence type="ECO:0000313" key="1">
    <source>
        <dbReference type="EMBL" id="AWP16800.1"/>
    </source>
</evidence>
<accession>A0A2U9CL78</accession>